<reference evidence="1" key="1">
    <citation type="submission" date="2022-08" db="EMBL/GenBank/DDBJ databases">
        <authorList>
            <consortium name="DOE Joint Genome Institute"/>
            <person name="Min B."/>
            <person name="Riley R."/>
            <person name="Sierra-Patev S."/>
            <person name="Naranjo-Ortiz M."/>
            <person name="Looney B."/>
            <person name="Konkel Z."/>
            <person name="Slot J.C."/>
            <person name="Sakamoto Y."/>
            <person name="Steenwyk J.L."/>
            <person name="Rokas A."/>
            <person name="Carro J."/>
            <person name="Camarero S."/>
            <person name="Ferreira P."/>
            <person name="Molpeceres G."/>
            <person name="Ruiz-Duenas F.J."/>
            <person name="Serrano A."/>
            <person name="Henrissat B."/>
            <person name="Drula E."/>
            <person name="Hughes K.W."/>
            <person name="Mata J.L."/>
            <person name="Ishikawa N.K."/>
            <person name="Vargas-Isla R."/>
            <person name="Ushijima S."/>
            <person name="Smith C.A."/>
            <person name="Ahrendt S."/>
            <person name="Andreopoulos W."/>
            <person name="He G."/>
            <person name="Labutti K."/>
            <person name="Lipzen A."/>
            <person name="Ng V."/>
            <person name="Sandor L."/>
            <person name="Barry K."/>
            <person name="Martinez A.T."/>
            <person name="Xiao Y."/>
            <person name="Gibbons J.G."/>
            <person name="Terashima K."/>
            <person name="Hibbett D.S."/>
            <person name="Grigoriev I.V."/>
        </authorList>
    </citation>
    <scope>NUCLEOTIDE SEQUENCE</scope>
    <source>
        <strain evidence="1">TFB9207</strain>
    </source>
</reference>
<organism evidence="1 2">
    <name type="scientific">Lentinula raphanica</name>
    <dbReference type="NCBI Taxonomy" id="153919"/>
    <lineage>
        <taxon>Eukaryota</taxon>
        <taxon>Fungi</taxon>
        <taxon>Dikarya</taxon>
        <taxon>Basidiomycota</taxon>
        <taxon>Agaricomycotina</taxon>
        <taxon>Agaricomycetes</taxon>
        <taxon>Agaricomycetidae</taxon>
        <taxon>Agaricales</taxon>
        <taxon>Marasmiineae</taxon>
        <taxon>Omphalotaceae</taxon>
        <taxon>Lentinula</taxon>
    </lineage>
</organism>
<keyword evidence="2" id="KW-1185">Reference proteome</keyword>
<sequence>MGTHDLSKVVVSRIDSIRAFIPGVKTYFDRGMRLRRLKLEPNLIRSLQSHTLPGLKEIELYMYTEYSSLSWLSLVSSTQPTLNKLWLLGMIDQDTFPFLSPLVEESQRQNLQHSFAIRRVGLRRDTLNGRSSQDWRVMGLAFSITSASKVVIEFLDLVASLYPKLEALTINFDRHSQTYDIDDLASVFARFPSLRIIYFKNVYERLYFRPENESFIHPVPREGSTDLFIEPLARAESRLILFTSRVAKQARNLDLVHIDDSGTKFVVPGYVGHWFLQGWLRVLNSDRDVVGTLGTYYY</sequence>
<evidence type="ECO:0000313" key="2">
    <source>
        <dbReference type="Proteomes" id="UP001163846"/>
    </source>
</evidence>
<dbReference type="EMBL" id="MU806124">
    <property type="protein sequence ID" value="KAJ3839500.1"/>
    <property type="molecule type" value="Genomic_DNA"/>
</dbReference>
<name>A0AA38PB89_9AGAR</name>
<proteinExistence type="predicted"/>
<comment type="caution">
    <text evidence="1">The sequence shown here is derived from an EMBL/GenBank/DDBJ whole genome shotgun (WGS) entry which is preliminary data.</text>
</comment>
<dbReference type="Proteomes" id="UP001163846">
    <property type="component" value="Unassembled WGS sequence"/>
</dbReference>
<accession>A0AA38PB89</accession>
<evidence type="ECO:0000313" key="1">
    <source>
        <dbReference type="EMBL" id="KAJ3839500.1"/>
    </source>
</evidence>
<gene>
    <name evidence="1" type="ORF">F5878DRAFT_117678</name>
</gene>
<protein>
    <submittedName>
        <fullName evidence="1">Uncharacterized protein</fullName>
    </submittedName>
</protein>
<dbReference type="AlphaFoldDB" id="A0AA38PB89"/>